<dbReference type="AlphaFoldDB" id="A0A0L8C7M6"/>
<dbReference type="GO" id="GO:0016846">
    <property type="term" value="F:carbon-sulfur lyase activity"/>
    <property type="evidence" value="ECO:0007669"/>
    <property type="project" value="InterPro"/>
</dbReference>
<keyword evidence="3" id="KW-0862">Zinc</keyword>
<evidence type="ECO:0000256" key="1">
    <source>
        <dbReference type="ARBA" id="ARBA00005495"/>
    </source>
</evidence>
<dbReference type="PANTHER" id="PTHR33337">
    <property type="entry name" value="GFA DOMAIN-CONTAINING PROTEIN"/>
    <property type="match status" value="1"/>
</dbReference>
<dbReference type="Proteomes" id="UP000037425">
    <property type="component" value="Unassembled WGS sequence"/>
</dbReference>
<comment type="similarity">
    <text evidence="1">Belongs to the Gfa family.</text>
</comment>
<keyword evidence="4" id="KW-0456">Lyase</keyword>
<dbReference type="PANTHER" id="PTHR33337:SF40">
    <property type="entry name" value="CENP-V_GFA DOMAIN-CONTAINING PROTEIN-RELATED"/>
    <property type="match status" value="1"/>
</dbReference>
<evidence type="ECO:0000313" key="6">
    <source>
        <dbReference type="EMBL" id="KOF22778.1"/>
    </source>
</evidence>
<dbReference type="PATRIC" id="fig|106592.7.peg.988"/>
<evidence type="ECO:0000259" key="5">
    <source>
        <dbReference type="PROSITE" id="PS51891"/>
    </source>
</evidence>
<keyword evidence="2" id="KW-0479">Metal-binding</keyword>
<evidence type="ECO:0000256" key="4">
    <source>
        <dbReference type="ARBA" id="ARBA00023239"/>
    </source>
</evidence>
<accession>A0A0L8C7M6</accession>
<evidence type="ECO:0000256" key="2">
    <source>
        <dbReference type="ARBA" id="ARBA00022723"/>
    </source>
</evidence>
<dbReference type="OrthoDB" id="9807246at2"/>
<dbReference type="GO" id="GO:0046872">
    <property type="term" value="F:metal ion binding"/>
    <property type="evidence" value="ECO:0007669"/>
    <property type="project" value="UniProtKB-KW"/>
</dbReference>
<dbReference type="Gene3D" id="3.90.1590.10">
    <property type="entry name" value="glutathione-dependent formaldehyde- activating enzyme (gfa)"/>
    <property type="match status" value="1"/>
</dbReference>
<reference evidence="7" key="1">
    <citation type="submission" date="2015-07" db="EMBL/GenBank/DDBJ databases">
        <title>Whole genome sequence of an Ensifer adhaerens strain isolated from a cave pool in the Wind Cave National Park.</title>
        <authorList>
            <person name="Eng W.W.H."/>
            <person name="Gan H.M."/>
            <person name="Barton H.A."/>
            <person name="Savka M.A."/>
        </authorList>
    </citation>
    <scope>NUCLEOTIDE SEQUENCE [LARGE SCALE GENOMIC DNA]</scope>
    <source>
        <strain evidence="7">SD006</strain>
    </source>
</reference>
<dbReference type="SUPFAM" id="SSF51316">
    <property type="entry name" value="Mss4-like"/>
    <property type="match status" value="1"/>
</dbReference>
<dbReference type="RefSeq" id="WP_053247572.1">
    <property type="nucleotide sequence ID" value="NZ_LGAP01000001.1"/>
</dbReference>
<gene>
    <name evidence="6" type="ORF">AC244_04635</name>
</gene>
<evidence type="ECO:0000256" key="3">
    <source>
        <dbReference type="ARBA" id="ARBA00022833"/>
    </source>
</evidence>
<dbReference type="EMBL" id="LGAP01000001">
    <property type="protein sequence ID" value="KOF22778.1"/>
    <property type="molecule type" value="Genomic_DNA"/>
</dbReference>
<name>A0A0L8C7M6_ENSAD</name>
<dbReference type="PROSITE" id="PS51891">
    <property type="entry name" value="CENP_V_GFA"/>
    <property type="match status" value="1"/>
</dbReference>
<dbReference type="InterPro" id="IPR011057">
    <property type="entry name" value="Mss4-like_sf"/>
</dbReference>
<dbReference type="Pfam" id="PF04828">
    <property type="entry name" value="GFA"/>
    <property type="match status" value="1"/>
</dbReference>
<sequence>MSDIHSGSCLCAAVRFKTRGELRKLIFCHCTQCRKQTGLYYAATNVLDRDMELEGAGDVTWYRSSDGAQRGFCRHCGSALFWKSDGLDYTSIMAGAFDKPTDLKPGYHIYCADKGDFYEIDDELPKFEAGRS</sequence>
<proteinExistence type="inferred from homology"/>
<comment type="caution">
    <text evidence="6">The sequence shown here is derived from an EMBL/GenBank/DDBJ whole genome shotgun (WGS) entry which is preliminary data.</text>
</comment>
<evidence type="ECO:0000313" key="7">
    <source>
        <dbReference type="Proteomes" id="UP000037425"/>
    </source>
</evidence>
<protein>
    <submittedName>
        <fullName evidence="6">Aldehyde-activating protein</fullName>
    </submittedName>
</protein>
<dbReference type="InterPro" id="IPR006913">
    <property type="entry name" value="CENP-V/GFA"/>
</dbReference>
<feature type="domain" description="CENP-V/GFA" evidence="5">
    <location>
        <begin position="5"/>
        <end position="119"/>
    </location>
</feature>
<organism evidence="6 7">
    <name type="scientific">Ensifer adhaerens</name>
    <name type="common">Sinorhizobium morelense</name>
    <dbReference type="NCBI Taxonomy" id="106592"/>
    <lineage>
        <taxon>Bacteria</taxon>
        <taxon>Pseudomonadati</taxon>
        <taxon>Pseudomonadota</taxon>
        <taxon>Alphaproteobacteria</taxon>
        <taxon>Hyphomicrobiales</taxon>
        <taxon>Rhizobiaceae</taxon>
        <taxon>Sinorhizobium/Ensifer group</taxon>
        <taxon>Ensifer</taxon>
    </lineage>
</organism>